<gene>
    <name evidence="1" type="ORF">KGQ91_13930</name>
</gene>
<dbReference type="Proteomes" id="UP001319883">
    <property type="component" value="Unassembled WGS sequence"/>
</dbReference>
<keyword evidence="2" id="KW-1185">Reference proteome</keyword>
<sequence>MTFWLVLGLALLAMLSPVVWLRPSPRERRLVGLREAAREAGVSVHFGKPPLHQPEGGLVAYRWRYPQTTPGPRCVAVRDSHASEALKPCAEGWRWRIEPLRPLTQEQRVALEAVLAQLPGDALVLESTRDFLWLWWRESQPAAAFEALDARLGTLRDALAGNEARRGPPDAPC</sequence>
<organism evidence="1 2">
    <name type="scientific">Modicisalibacter tunisiensis</name>
    <dbReference type="NCBI Taxonomy" id="390637"/>
    <lineage>
        <taxon>Bacteria</taxon>
        <taxon>Pseudomonadati</taxon>
        <taxon>Pseudomonadota</taxon>
        <taxon>Gammaproteobacteria</taxon>
        <taxon>Oceanospirillales</taxon>
        <taxon>Halomonadaceae</taxon>
        <taxon>Modicisalibacter</taxon>
    </lineage>
</organism>
<reference evidence="1 2" key="1">
    <citation type="submission" date="2021-05" db="EMBL/GenBank/DDBJ databases">
        <title>Petroleum and Energy Research Collection (APPE): ex situ preservation of microbial diversity associated with the oil industry and exploitation of its biotechnological potential.</title>
        <authorList>
            <person name="Paixao C.T.M."/>
            <person name="Gomes M.B."/>
            <person name="Oliveira V.M."/>
        </authorList>
    </citation>
    <scope>NUCLEOTIDE SEQUENCE [LARGE SCALE GENOMIC DNA]</scope>
    <source>
        <strain evidence="1 2">LIT2</strain>
    </source>
</reference>
<name>A0ABS7X1K2_9GAMM</name>
<protein>
    <submittedName>
        <fullName evidence="1">Preprotein translocase subunit YajC</fullName>
    </submittedName>
</protein>
<evidence type="ECO:0000313" key="1">
    <source>
        <dbReference type="EMBL" id="MBZ9568768.1"/>
    </source>
</evidence>
<comment type="caution">
    <text evidence="1">The sequence shown here is derived from an EMBL/GenBank/DDBJ whole genome shotgun (WGS) entry which is preliminary data.</text>
</comment>
<proteinExistence type="predicted"/>
<accession>A0ABS7X1K2</accession>
<evidence type="ECO:0000313" key="2">
    <source>
        <dbReference type="Proteomes" id="UP001319883"/>
    </source>
</evidence>
<dbReference type="EMBL" id="JAGXFD010000001">
    <property type="protein sequence ID" value="MBZ9568768.1"/>
    <property type="molecule type" value="Genomic_DNA"/>
</dbReference>
<dbReference type="RefSeq" id="WP_224421259.1">
    <property type="nucleotide sequence ID" value="NZ_JAGXFD010000001.1"/>
</dbReference>